<name>A0A7E4USK4_PANRE</name>
<evidence type="ECO:0000313" key="4">
    <source>
        <dbReference type="WBParaSite" id="Pan_g12028.t1"/>
    </source>
</evidence>
<dbReference type="Pfam" id="PF22486">
    <property type="entry name" value="MATH_2"/>
    <property type="match status" value="1"/>
</dbReference>
<feature type="domain" description="MATH" evidence="2">
    <location>
        <begin position="39"/>
        <end position="177"/>
    </location>
</feature>
<dbReference type="SUPFAM" id="SSF54695">
    <property type="entry name" value="POZ domain"/>
    <property type="match status" value="1"/>
</dbReference>
<dbReference type="Gene3D" id="3.30.710.10">
    <property type="entry name" value="Potassium Channel Kv1.1, Chain A"/>
    <property type="match status" value="1"/>
</dbReference>
<feature type="compositionally biased region" description="Low complexity" evidence="1">
    <location>
        <begin position="19"/>
        <end position="28"/>
    </location>
</feature>
<dbReference type="PROSITE" id="PS50144">
    <property type="entry name" value="MATH"/>
    <property type="match status" value="1"/>
</dbReference>
<dbReference type="InterPro" id="IPR008974">
    <property type="entry name" value="TRAF-like"/>
</dbReference>
<dbReference type="Pfam" id="PF00651">
    <property type="entry name" value="BTB"/>
    <property type="match status" value="1"/>
</dbReference>
<proteinExistence type="predicted"/>
<sequence length="285" mass="32572">MNVGLTRRRDASPDRDSRAPSSSSSSSDTETDTDSSNYKVYRRYVMPACYKLNLAPGKSFNTPYFYSPKRPWFQFCMRVFPRGEGTSHPDRVSVYIELRSPTMLGQFANIRANVSLSLIGQSQDRKAINYGVVGTKTGTISRTQGRFGWDCIMTREELFDRYRDVLKRGRFQFVIDMDYTIEGVEYALFNTAPDCYIAVGSVRFPVHWDLLQVQAPNIGRYVTNLYNNMPEINLPDANPVAVHVALMYIYYDEVPQITNIISVMNFASTYGFDDLHKLAKILLDC</sequence>
<dbReference type="InterPro" id="IPR000210">
    <property type="entry name" value="BTB/POZ_dom"/>
</dbReference>
<dbReference type="CDD" id="cd18186">
    <property type="entry name" value="BTB_POZ_ZBTB_KLHL-like"/>
    <property type="match status" value="1"/>
</dbReference>
<evidence type="ECO:0000256" key="1">
    <source>
        <dbReference type="SAM" id="MobiDB-lite"/>
    </source>
</evidence>
<accession>A0A7E4USK4</accession>
<dbReference type="SUPFAM" id="SSF49599">
    <property type="entry name" value="TRAF domain-like"/>
    <property type="match status" value="1"/>
</dbReference>
<dbReference type="AlphaFoldDB" id="A0A7E4USK4"/>
<dbReference type="WBParaSite" id="Pan_g12028.t1">
    <property type="protein sequence ID" value="Pan_g12028.t1"/>
    <property type="gene ID" value="Pan_g12028"/>
</dbReference>
<keyword evidence="3" id="KW-1185">Reference proteome</keyword>
<reference evidence="3" key="1">
    <citation type="journal article" date="2013" name="Genetics">
        <title>The draft genome and transcriptome of Panagrellus redivivus are shaped by the harsh demands of a free-living lifestyle.</title>
        <authorList>
            <person name="Srinivasan J."/>
            <person name="Dillman A.R."/>
            <person name="Macchietto M.G."/>
            <person name="Heikkinen L."/>
            <person name="Lakso M."/>
            <person name="Fracchia K.M."/>
            <person name="Antoshechkin I."/>
            <person name="Mortazavi A."/>
            <person name="Wong G."/>
            <person name="Sternberg P.W."/>
        </authorList>
    </citation>
    <scope>NUCLEOTIDE SEQUENCE [LARGE SCALE GENOMIC DNA]</scope>
    <source>
        <strain evidence="3">MT8872</strain>
    </source>
</reference>
<organism evidence="3 4">
    <name type="scientific">Panagrellus redivivus</name>
    <name type="common">Microworm</name>
    <dbReference type="NCBI Taxonomy" id="6233"/>
    <lineage>
        <taxon>Eukaryota</taxon>
        <taxon>Metazoa</taxon>
        <taxon>Ecdysozoa</taxon>
        <taxon>Nematoda</taxon>
        <taxon>Chromadorea</taxon>
        <taxon>Rhabditida</taxon>
        <taxon>Tylenchina</taxon>
        <taxon>Panagrolaimomorpha</taxon>
        <taxon>Panagrolaimoidea</taxon>
        <taxon>Panagrolaimidae</taxon>
        <taxon>Panagrellus</taxon>
    </lineage>
</organism>
<dbReference type="InterPro" id="IPR002083">
    <property type="entry name" value="MATH/TRAF_dom"/>
</dbReference>
<feature type="region of interest" description="Disordered" evidence="1">
    <location>
        <begin position="1"/>
        <end position="34"/>
    </location>
</feature>
<reference evidence="4" key="2">
    <citation type="submission" date="2020-10" db="UniProtKB">
        <authorList>
            <consortium name="WormBaseParasite"/>
        </authorList>
    </citation>
    <scope>IDENTIFICATION</scope>
</reference>
<dbReference type="CDD" id="cd00121">
    <property type="entry name" value="MATH"/>
    <property type="match status" value="1"/>
</dbReference>
<evidence type="ECO:0000259" key="2">
    <source>
        <dbReference type="PROSITE" id="PS50144"/>
    </source>
</evidence>
<dbReference type="Proteomes" id="UP000492821">
    <property type="component" value="Unassembled WGS sequence"/>
</dbReference>
<evidence type="ECO:0000313" key="3">
    <source>
        <dbReference type="Proteomes" id="UP000492821"/>
    </source>
</evidence>
<protein>
    <submittedName>
        <fullName evidence="4">MATH domain-containing protein</fullName>
    </submittedName>
</protein>
<dbReference type="InterPro" id="IPR011333">
    <property type="entry name" value="SKP1/BTB/POZ_sf"/>
</dbReference>
<dbReference type="Gene3D" id="2.60.210.10">
    <property type="entry name" value="Apoptosis, Tumor Necrosis Factor Receptor Associated Protein 2, Chain A"/>
    <property type="match status" value="1"/>
</dbReference>
<feature type="compositionally biased region" description="Basic and acidic residues" evidence="1">
    <location>
        <begin position="7"/>
        <end position="18"/>
    </location>
</feature>